<feature type="compositionally biased region" description="Polar residues" evidence="1">
    <location>
        <begin position="287"/>
        <end position="297"/>
    </location>
</feature>
<accession>A0A177BZI4</accession>
<protein>
    <submittedName>
        <fullName evidence="2">Uncharacterized protein</fullName>
    </submittedName>
</protein>
<feature type="compositionally biased region" description="Basic residues" evidence="1">
    <location>
        <begin position="225"/>
        <end position="236"/>
    </location>
</feature>
<dbReference type="GeneID" id="28767246"/>
<feature type="region of interest" description="Disordered" evidence="1">
    <location>
        <begin position="225"/>
        <end position="299"/>
    </location>
</feature>
<evidence type="ECO:0000313" key="3">
    <source>
        <dbReference type="Proteomes" id="UP000077069"/>
    </source>
</evidence>
<evidence type="ECO:0000256" key="1">
    <source>
        <dbReference type="SAM" id="MobiDB-lite"/>
    </source>
</evidence>
<organism evidence="2 3">
    <name type="scientific">Paraphaeosphaeria sporulosa</name>
    <dbReference type="NCBI Taxonomy" id="1460663"/>
    <lineage>
        <taxon>Eukaryota</taxon>
        <taxon>Fungi</taxon>
        <taxon>Dikarya</taxon>
        <taxon>Ascomycota</taxon>
        <taxon>Pezizomycotina</taxon>
        <taxon>Dothideomycetes</taxon>
        <taxon>Pleosporomycetidae</taxon>
        <taxon>Pleosporales</taxon>
        <taxon>Massarineae</taxon>
        <taxon>Didymosphaeriaceae</taxon>
        <taxon>Paraphaeosphaeria</taxon>
    </lineage>
</organism>
<evidence type="ECO:0000313" key="2">
    <source>
        <dbReference type="EMBL" id="OAF99846.1"/>
    </source>
</evidence>
<dbReference type="InParanoid" id="A0A177BZI4"/>
<feature type="region of interest" description="Disordered" evidence="1">
    <location>
        <begin position="1"/>
        <end position="28"/>
    </location>
</feature>
<proteinExistence type="predicted"/>
<reference evidence="2 3" key="1">
    <citation type="submission" date="2016-05" db="EMBL/GenBank/DDBJ databases">
        <title>Comparative analysis of secretome profiles of manganese(II)-oxidizing ascomycete fungi.</title>
        <authorList>
            <consortium name="DOE Joint Genome Institute"/>
            <person name="Zeiner C.A."/>
            <person name="Purvine S.O."/>
            <person name="Zink E.M."/>
            <person name="Wu S."/>
            <person name="Pasa-Tolic L."/>
            <person name="Chaput D.L."/>
            <person name="Haridas S."/>
            <person name="Grigoriev I.V."/>
            <person name="Santelli C.M."/>
            <person name="Hansel C.M."/>
        </authorList>
    </citation>
    <scope>NUCLEOTIDE SEQUENCE [LARGE SCALE GENOMIC DNA]</scope>
    <source>
        <strain evidence="2 3">AP3s5-JAC2a</strain>
    </source>
</reference>
<keyword evidence="3" id="KW-1185">Reference proteome</keyword>
<sequence>MARYGRSTEASTTPPRTSPPHWSTLDVNVDSPYARSTYAAGSSPVPLEYSHHYSTPLHPSPSGYTQTEITSDVELADETTTNVGLEGLVHSMPHVRTVGQYLSFREESPQMPSRSGDSQANPITIDVETDAPSLARHAVNRTLQAGMSLNEGIRAVRSPRAPPSISTPSPPPPPARRLGHWRHPVERTVRGLPNRTRPSTGHAKARRIDHHKCNICNKWCTSSKRLRSRRKTKKHRKDDAETDTAASGPKRLRGTKDTVVRVPGQRGVAVVKSSRDRQDDGSGVYEQASQPEASSAGSAARDVAAICAAKVVTEEPYPARATIGVTGGTNTVLRRTSNDSNAVTRAVCSSQEVIDVEADTPVTFVPNARCPITGTFPEHPRQLACGHVVDGEAMHDYCQVHRDQYKKCMCTPQRRRRRRRRKGLLSRVSKTPLTEPGDESEGTTMDMSWRKLAYPWPRCPEIGCSTVSDSVPWNGRRMPLTCPAQWVLDYQTFPMSKHEVQVLRERYELQEQARANRRERGRERETIALE</sequence>
<dbReference type="AlphaFoldDB" id="A0A177BZI4"/>
<dbReference type="EMBL" id="KV441561">
    <property type="protein sequence ID" value="OAF99846.1"/>
    <property type="molecule type" value="Genomic_DNA"/>
</dbReference>
<gene>
    <name evidence="2" type="ORF">CC84DRAFT_1232440</name>
</gene>
<feature type="region of interest" description="Disordered" evidence="1">
    <location>
        <begin position="419"/>
        <end position="444"/>
    </location>
</feature>
<dbReference type="Proteomes" id="UP000077069">
    <property type="component" value="Unassembled WGS sequence"/>
</dbReference>
<feature type="region of interest" description="Disordered" evidence="1">
    <location>
        <begin position="157"/>
        <end position="183"/>
    </location>
</feature>
<dbReference type="RefSeq" id="XP_018030212.1">
    <property type="nucleotide sequence ID" value="XM_018183760.1"/>
</dbReference>
<name>A0A177BZI4_9PLEO</name>